<dbReference type="InterPro" id="IPR012675">
    <property type="entry name" value="Beta-grasp_dom_sf"/>
</dbReference>
<dbReference type="Gene3D" id="3.10.20.30">
    <property type="match status" value="1"/>
</dbReference>
<protein>
    <recommendedName>
        <fullName evidence="7">2Fe-2S ferredoxin-type domain-containing protein</fullName>
    </recommendedName>
</protein>
<evidence type="ECO:0000259" key="7">
    <source>
        <dbReference type="PROSITE" id="PS51085"/>
    </source>
</evidence>
<keyword evidence="5" id="KW-0411">Iron-sulfur</keyword>
<dbReference type="SUPFAM" id="SSF54292">
    <property type="entry name" value="2Fe-2S ferredoxin-like"/>
    <property type="match status" value="1"/>
</dbReference>
<dbReference type="PRINTS" id="PR00355">
    <property type="entry name" value="ADRENODOXIN"/>
</dbReference>
<evidence type="ECO:0000256" key="2">
    <source>
        <dbReference type="ARBA" id="ARBA00022714"/>
    </source>
</evidence>
<keyword evidence="9" id="KW-1185">Reference proteome</keyword>
<evidence type="ECO:0000313" key="8">
    <source>
        <dbReference type="EMBL" id="KEG38012.1"/>
    </source>
</evidence>
<reference evidence="8 9" key="1">
    <citation type="submission" date="2014-04" db="EMBL/GenBank/DDBJ databases">
        <title>Draft genome sequence of the novel Streptomyces griseorubens JSD-1 playing a role in carbon and nitrogen cycle.</title>
        <authorList>
            <consortium name="Shanghai Jiao Tong University"/>
            <person name="Feng H."/>
            <person name="Sun Y."/>
            <person name="Zhi Y."/>
            <person name="Mao L."/>
            <person name="Luo Y."/>
            <person name="Wei X."/>
            <person name="Zhou P."/>
        </authorList>
    </citation>
    <scope>NUCLEOTIDE SEQUENCE [LARGE SCALE GENOMIC DNA]</scope>
    <source>
        <strain evidence="8 9">JSD-1</strain>
    </source>
</reference>
<organism evidence="8 9">
    <name type="scientific">Streptomyces griseorubens</name>
    <dbReference type="NCBI Taxonomy" id="66897"/>
    <lineage>
        <taxon>Bacteria</taxon>
        <taxon>Bacillati</taxon>
        <taxon>Actinomycetota</taxon>
        <taxon>Actinomycetes</taxon>
        <taxon>Kitasatosporales</taxon>
        <taxon>Streptomycetaceae</taxon>
        <taxon>Streptomyces</taxon>
        <taxon>Streptomyces althioticus group</taxon>
    </lineage>
</organism>
<feature type="domain" description="2Fe-2S ferredoxin-type" evidence="7">
    <location>
        <begin position="2"/>
        <end position="106"/>
    </location>
</feature>
<keyword evidence="4" id="KW-0408">Iron</keyword>
<evidence type="ECO:0000256" key="6">
    <source>
        <dbReference type="ARBA" id="ARBA00034078"/>
    </source>
</evidence>
<comment type="caution">
    <text evidence="8">The sequence shown here is derived from an EMBL/GenBank/DDBJ whole genome shotgun (WGS) entry which is preliminary data.</text>
</comment>
<evidence type="ECO:0000313" key="9">
    <source>
        <dbReference type="Proteomes" id="UP000027632"/>
    </source>
</evidence>
<dbReference type="Pfam" id="PF00111">
    <property type="entry name" value="Fer2"/>
    <property type="match status" value="1"/>
</dbReference>
<dbReference type="InterPro" id="IPR001041">
    <property type="entry name" value="2Fe-2S_ferredoxin-type"/>
</dbReference>
<dbReference type="CDD" id="cd00207">
    <property type="entry name" value="fer2"/>
    <property type="match status" value="1"/>
</dbReference>
<evidence type="ECO:0000256" key="1">
    <source>
        <dbReference type="ARBA" id="ARBA00010914"/>
    </source>
</evidence>
<keyword evidence="2" id="KW-0001">2Fe-2S</keyword>
<dbReference type="InterPro" id="IPR001055">
    <property type="entry name" value="Adrenodoxin-like"/>
</dbReference>
<comment type="cofactor">
    <cofactor evidence="6">
        <name>[2Fe-2S] cluster</name>
        <dbReference type="ChEBI" id="CHEBI:190135"/>
    </cofactor>
</comment>
<dbReference type="Proteomes" id="UP000027632">
    <property type="component" value="Unassembled WGS sequence"/>
</dbReference>
<dbReference type="RefSeq" id="WP_033277701.1">
    <property type="nucleotide sequence ID" value="NZ_KL503830.1"/>
</dbReference>
<name>A0ABR4SS39_9ACTN</name>
<keyword evidence="3" id="KW-0479">Metal-binding</keyword>
<comment type="similarity">
    <text evidence="1">Belongs to the adrenodoxin/putidaredoxin family.</text>
</comment>
<dbReference type="PANTHER" id="PTHR23426:SF65">
    <property type="entry name" value="FERREDOXIN-2, MITOCHONDRIAL"/>
    <property type="match status" value="1"/>
</dbReference>
<dbReference type="PROSITE" id="PS51085">
    <property type="entry name" value="2FE2S_FER_2"/>
    <property type="match status" value="1"/>
</dbReference>
<dbReference type="GeneID" id="97453930"/>
<dbReference type="InterPro" id="IPR036010">
    <property type="entry name" value="2Fe-2S_ferredoxin-like_sf"/>
</dbReference>
<evidence type="ECO:0000256" key="4">
    <source>
        <dbReference type="ARBA" id="ARBA00023004"/>
    </source>
</evidence>
<accession>A0ABR4SS39</accession>
<sequence length="110" mass="11506">MAKITYSRTDGTSDTVDVPVGSTVMRGAVLNGVRGVVGECGGAGQCGTCHVFVDAGDADRVTPLHPLESEVLDTTAVPRRPTSRLGCQIPVGEELDSLEVKLPDYQLPPV</sequence>
<dbReference type="PANTHER" id="PTHR23426">
    <property type="entry name" value="FERREDOXIN/ADRENODOXIN"/>
    <property type="match status" value="1"/>
</dbReference>
<evidence type="ECO:0000256" key="3">
    <source>
        <dbReference type="ARBA" id="ARBA00022723"/>
    </source>
</evidence>
<dbReference type="EMBL" id="JJMG01000244">
    <property type="protein sequence ID" value="KEG38012.1"/>
    <property type="molecule type" value="Genomic_DNA"/>
</dbReference>
<proteinExistence type="inferred from homology"/>
<gene>
    <name evidence="8" type="ORF">DJ64_24085</name>
</gene>
<evidence type="ECO:0000256" key="5">
    <source>
        <dbReference type="ARBA" id="ARBA00023014"/>
    </source>
</evidence>